<sequence>MPNVGDRVDVHHQLVAILRGQSNIRLGVERVPGLEPICHRVLVDAADVQSGDCIHRLFQLSSCLRLCLTQYIFDDPFAGF</sequence>
<reference evidence="1" key="1">
    <citation type="submission" date="2019-08" db="EMBL/GenBank/DDBJ databases">
        <authorList>
            <person name="Kucharzyk K."/>
            <person name="Murdoch R.W."/>
            <person name="Higgins S."/>
            <person name="Loffler F."/>
        </authorList>
    </citation>
    <scope>NUCLEOTIDE SEQUENCE</scope>
</reference>
<evidence type="ECO:0000313" key="1">
    <source>
        <dbReference type="EMBL" id="MPN06809.1"/>
    </source>
</evidence>
<protein>
    <submittedName>
        <fullName evidence="1">Uncharacterized protein</fullName>
    </submittedName>
</protein>
<name>A0A645F044_9ZZZZ</name>
<proteinExistence type="predicted"/>
<dbReference type="AlphaFoldDB" id="A0A645F044"/>
<comment type="caution">
    <text evidence="1">The sequence shown here is derived from an EMBL/GenBank/DDBJ whole genome shotgun (WGS) entry which is preliminary data.</text>
</comment>
<gene>
    <name evidence="1" type="ORF">SDC9_154066</name>
</gene>
<organism evidence="1">
    <name type="scientific">bioreactor metagenome</name>
    <dbReference type="NCBI Taxonomy" id="1076179"/>
    <lineage>
        <taxon>unclassified sequences</taxon>
        <taxon>metagenomes</taxon>
        <taxon>ecological metagenomes</taxon>
    </lineage>
</organism>
<accession>A0A645F044</accession>
<dbReference type="EMBL" id="VSSQ01052750">
    <property type="protein sequence ID" value="MPN06809.1"/>
    <property type="molecule type" value="Genomic_DNA"/>
</dbReference>